<dbReference type="STRING" id="551995.SAMN05192574_101363"/>
<dbReference type="OrthoDB" id="72471at2"/>
<dbReference type="Proteomes" id="UP000198942">
    <property type="component" value="Unassembled WGS sequence"/>
</dbReference>
<proteinExistence type="predicted"/>
<evidence type="ECO:0000313" key="1">
    <source>
        <dbReference type="EMBL" id="SEM65794.1"/>
    </source>
</evidence>
<evidence type="ECO:0000313" key="2">
    <source>
        <dbReference type="Proteomes" id="UP000198942"/>
    </source>
</evidence>
<gene>
    <name evidence="1" type="ORF">SAMN05192574_101363</name>
</gene>
<accession>A0A1H8A7C3</accession>
<dbReference type="EMBL" id="FOCL01000001">
    <property type="protein sequence ID" value="SEM65794.1"/>
    <property type="molecule type" value="Genomic_DNA"/>
</dbReference>
<organism evidence="1 2">
    <name type="scientific">Mucilaginibacter gossypiicola</name>
    <dbReference type="NCBI Taxonomy" id="551995"/>
    <lineage>
        <taxon>Bacteria</taxon>
        <taxon>Pseudomonadati</taxon>
        <taxon>Bacteroidota</taxon>
        <taxon>Sphingobacteriia</taxon>
        <taxon>Sphingobacteriales</taxon>
        <taxon>Sphingobacteriaceae</taxon>
        <taxon>Mucilaginibacter</taxon>
    </lineage>
</organism>
<reference evidence="2" key="1">
    <citation type="submission" date="2016-10" db="EMBL/GenBank/DDBJ databases">
        <authorList>
            <person name="Varghese N."/>
            <person name="Submissions S."/>
        </authorList>
    </citation>
    <scope>NUCLEOTIDE SEQUENCE [LARGE SCALE GENOMIC DNA]</scope>
    <source>
        <strain evidence="2">Gh-48</strain>
    </source>
</reference>
<name>A0A1H8A7C3_9SPHI</name>
<protein>
    <recommendedName>
        <fullName evidence="3">ASCH domain-containing protein</fullName>
    </recommendedName>
</protein>
<evidence type="ECO:0008006" key="3">
    <source>
        <dbReference type="Google" id="ProtNLM"/>
    </source>
</evidence>
<dbReference type="AlphaFoldDB" id="A0A1H8A7C3"/>
<dbReference type="RefSeq" id="WP_091206808.1">
    <property type="nucleotide sequence ID" value="NZ_FOCL01000001.1"/>
</dbReference>
<sequence length="244" mass="28037">MKEYPILFSTAMVQAILAGNKTVTRREIKQLPTDTYLQTLVLHASGKYTWAPNGKNPITDADIIERKPPFGEIGSKLWVREEHLISVNGNHIQCVFKDLGAIMLHFDEIPANTLKNLKKRKTLGKWQRARFLPKCFARIWLEITEIEAERLHDITETDILREGVRIPCADNKPVFKLGIENSAASFLPEGFMQKDNGIILTQEMLLKAHWAELWCKINGRENYNANPWVWAIFFKVISTNGKHQ</sequence>
<keyword evidence="2" id="KW-1185">Reference proteome</keyword>